<evidence type="ECO:0000313" key="2">
    <source>
        <dbReference type="Proteomes" id="UP000245207"/>
    </source>
</evidence>
<sequence length="100" mass="11512">MSEASPTLDYNLTERNKISLEFIEDVTSNADEVQQQNLSNTLTQNADVEYLRRYGFHGQTRRETFKKLPVITYEDLQPDINCIGNDDKSLILSSHPISEF</sequence>
<dbReference type="PANTHER" id="PTHR31901">
    <property type="entry name" value="GH3 DOMAIN-CONTAINING PROTEIN"/>
    <property type="match status" value="1"/>
</dbReference>
<dbReference type="PANTHER" id="PTHR31901:SF9">
    <property type="entry name" value="GH3 DOMAIN-CONTAINING PROTEIN"/>
    <property type="match status" value="1"/>
</dbReference>
<dbReference type="AlphaFoldDB" id="A0A2U1KN16"/>
<evidence type="ECO:0000313" key="1">
    <source>
        <dbReference type="EMBL" id="PWA38111.1"/>
    </source>
</evidence>
<protein>
    <submittedName>
        <fullName evidence="1">Actin-binding FH2</fullName>
    </submittedName>
</protein>
<reference evidence="1 2" key="1">
    <citation type="journal article" date="2018" name="Mol. Plant">
        <title>The genome of Artemisia annua provides insight into the evolution of Asteraceae family and artemisinin biosynthesis.</title>
        <authorList>
            <person name="Shen Q."/>
            <person name="Zhang L."/>
            <person name="Liao Z."/>
            <person name="Wang S."/>
            <person name="Yan T."/>
            <person name="Shi P."/>
            <person name="Liu M."/>
            <person name="Fu X."/>
            <person name="Pan Q."/>
            <person name="Wang Y."/>
            <person name="Lv Z."/>
            <person name="Lu X."/>
            <person name="Zhang F."/>
            <person name="Jiang W."/>
            <person name="Ma Y."/>
            <person name="Chen M."/>
            <person name="Hao X."/>
            <person name="Li L."/>
            <person name="Tang Y."/>
            <person name="Lv G."/>
            <person name="Zhou Y."/>
            <person name="Sun X."/>
            <person name="Brodelius P.E."/>
            <person name="Rose J.K.C."/>
            <person name="Tang K."/>
        </authorList>
    </citation>
    <scope>NUCLEOTIDE SEQUENCE [LARGE SCALE GENOMIC DNA]</scope>
    <source>
        <strain evidence="2">cv. Huhao1</strain>
        <tissue evidence="1">Leaf</tissue>
    </source>
</reference>
<dbReference type="EMBL" id="PKPP01015980">
    <property type="protein sequence ID" value="PWA38111.1"/>
    <property type="molecule type" value="Genomic_DNA"/>
</dbReference>
<dbReference type="GO" id="GO:0010279">
    <property type="term" value="F:indole-3-acetic acid amido synthetase activity"/>
    <property type="evidence" value="ECO:0007669"/>
    <property type="project" value="TreeGrafter"/>
</dbReference>
<gene>
    <name evidence="1" type="ORF">CTI12_AA579970</name>
</gene>
<proteinExistence type="predicted"/>
<dbReference type="GO" id="GO:0005737">
    <property type="term" value="C:cytoplasm"/>
    <property type="evidence" value="ECO:0007669"/>
    <property type="project" value="TreeGrafter"/>
</dbReference>
<name>A0A2U1KN16_ARTAN</name>
<dbReference type="OrthoDB" id="1915431at2759"/>
<comment type="caution">
    <text evidence="1">The sequence shown here is derived from an EMBL/GenBank/DDBJ whole genome shotgun (WGS) entry which is preliminary data.</text>
</comment>
<dbReference type="STRING" id="35608.A0A2U1KN16"/>
<dbReference type="Proteomes" id="UP000245207">
    <property type="component" value="Unassembled WGS sequence"/>
</dbReference>
<accession>A0A2U1KN16</accession>
<dbReference type="Pfam" id="PF03321">
    <property type="entry name" value="GH3"/>
    <property type="match status" value="1"/>
</dbReference>
<dbReference type="InterPro" id="IPR004993">
    <property type="entry name" value="GH3"/>
</dbReference>
<organism evidence="1 2">
    <name type="scientific">Artemisia annua</name>
    <name type="common">Sweet wormwood</name>
    <dbReference type="NCBI Taxonomy" id="35608"/>
    <lineage>
        <taxon>Eukaryota</taxon>
        <taxon>Viridiplantae</taxon>
        <taxon>Streptophyta</taxon>
        <taxon>Embryophyta</taxon>
        <taxon>Tracheophyta</taxon>
        <taxon>Spermatophyta</taxon>
        <taxon>Magnoliopsida</taxon>
        <taxon>eudicotyledons</taxon>
        <taxon>Gunneridae</taxon>
        <taxon>Pentapetalae</taxon>
        <taxon>asterids</taxon>
        <taxon>campanulids</taxon>
        <taxon>Asterales</taxon>
        <taxon>Asteraceae</taxon>
        <taxon>Asteroideae</taxon>
        <taxon>Anthemideae</taxon>
        <taxon>Artemisiinae</taxon>
        <taxon>Artemisia</taxon>
    </lineage>
</organism>
<keyword evidence="2" id="KW-1185">Reference proteome</keyword>